<evidence type="ECO:0000313" key="3">
    <source>
        <dbReference type="EMBL" id="RFB00156.1"/>
    </source>
</evidence>
<sequence length="124" mass="13366">MVSLFFSTLYFLGLEEAIASVRLPLLSVVVFAMVFLITYKLAGRKAGIAVAALMFYIVMPLVLELKAELPLLYAGIALAPIATYLGLRGNDTDRKIALLANELFLAYVVLLVASYLLGLAPPSA</sequence>
<feature type="transmembrane region" description="Helical" evidence="1">
    <location>
        <begin position="46"/>
        <end position="63"/>
    </location>
</feature>
<dbReference type="EMBL" id="NMUF01000003">
    <property type="protein sequence ID" value="RFB00156.1"/>
    <property type="molecule type" value="Genomic_DNA"/>
</dbReference>
<evidence type="ECO:0000313" key="2">
    <source>
        <dbReference type="EMBL" id="RFA92377.1"/>
    </source>
</evidence>
<accession>A0A371R6N4</accession>
<dbReference type="Proteomes" id="UP000257123">
    <property type="component" value="Unassembled WGS sequence"/>
</dbReference>
<dbReference type="Proteomes" id="UP000256877">
    <property type="component" value="Unassembled WGS sequence"/>
</dbReference>
<feature type="transmembrane region" description="Helical" evidence="1">
    <location>
        <begin position="20"/>
        <end position="39"/>
    </location>
</feature>
<reference evidence="4 5" key="1">
    <citation type="submission" date="2017-07" db="EMBL/GenBank/DDBJ databases">
        <title>Draft genome sequence of aerobic hyperthermophilic archaea, Pyrobaculum aerophilum YKB31 and YKB32.</title>
        <authorList>
            <person name="Mochizuki T."/>
            <person name="Berliner A.J."/>
            <person name="Yoshida-Takashima Y."/>
            <person name="Takaki Y."/>
            <person name="Nunoura T."/>
            <person name="Takai K."/>
        </authorList>
    </citation>
    <scope>NUCLEOTIDE SEQUENCE [LARGE SCALE GENOMIC DNA]</scope>
    <source>
        <strain evidence="2 5">YKB31</strain>
        <strain evidence="3 4">YKB32</strain>
    </source>
</reference>
<evidence type="ECO:0000256" key="1">
    <source>
        <dbReference type="SAM" id="Phobius"/>
    </source>
</evidence>
<name>A0A371R6N4_9CREN</name>
<gene>
    <name evidence="2" type="ORF">CGL51_14340</name>
    <name evidence="3" type="ORF">CGL52_02090</name>
</gene>
<dbReference type="EMBL" id="NMUE01000089">
    <property type="protein sequence ID" value="RFA92377.1"/>
    <property type="molecule type" value="Genomic_DNA"/>
</dbReference>
<feature type="transmembrane region" description="Helical" evidence="1">
    <location>
        <begin position="99"/>
        <end position="120"/>
    </location>
</feature>
<evidence type="ECO:0000313" key="5">
    <source>
        <dbReference type="Proteomes" id="UP000257123"/>
    </source>
</evidence>
<comment type="caution">
    <text evidence="3">The sequence shown here is derived from an EMBL/GenBank/DDBJ whole genome shotgun (WGS) entry which is preliminary data.</text>
</comment>
<protein>
    <submittedName>
        <fullName evidence="3">Uncharacterized protein</fullName>
    </submittedName>
</protein>
<dbReference type="AlphaFoldDB" id="A0A371R6N4"/>
<keyword evidence="1" id="KW-0812">Transmembrane</keyword>
<evidence type="ECO:0000313" key="4">
    <source>
        <dbReference type="Proteomes" id="UP000256877"/>
    </source>
</evidence>
<keyword evidence="1" id="KW-1133">Transmembrane helix</keyword>
<keyword evidence="1" id="KW-0472">Membrane</keyword>
<organism evidence="3 4">
    <name type="scientific">Pyrobaculum aerophilum</name>
    <dbReference type="NCBI Taxonomy" id="13773"/>
    <lineage>
        <taxon>Archaea</taxon>
        <taxon>Thermoproteota</taxon>
        <taxon>Thermoprotei</taxon>
        <taxon>Thermoproteales</taxon>
        <taxon>Thermoproteaceae</taxon>
        <taxon>Pyrobaculum</taxon>
    </lineage>
</organism>
<proteinExistence type="predicted"/>
<feature type="transmembrane region" description="Helical" evidence="1">
    <location>
        <begin position="69"/>
        <end position="87"/>
    </location>
</feature>